<dbReference type="NCBIfam" id="TIGR03300">
    <property type="entry name" value="assembly_YfgL"/>
    <property type="match status" value="1"/>
</dbReference>
<evidence type="ECO:0000256" key="4">
    <source>
        <dbReference type="HAMAP-Rule" id="MF_00923"/>
    </source>
</evidence>
<reference evidence="7" key="1">
    <citation type="submission" date="2017-06" db="EMBL/GenBank/DDBJ databases">
        <title>Whole genome sequence of Laribacter hongkongensis LHGZ1.</title>
        <authorList>
            <person name="Chen D."/>
            <person name="Wu H."/>
            <person name="Chen J."/>
        </authorList>
    </citation>
    <scope>NUCLEOTIDE SEQUENCE [LARGE SCALE GENOMIC DNA]</scope>
    <source>
        <strain evidence="7">LHGZ1</strain>
    </source>
</reference>
<dbReference type="PANTHER" id="PTHR34512:SF30">
    <property type="entry name" value="OUTER MEMBRANE PROTEIN ASSEMBLY FACTOR BAMB"/>
    <property type="match status" value="1"/>
</dbReference>
<dbReference type="Proteomes" id="UP000197424">
    <property type="component" value="Chromosome"/>
</dbReference>
<evidence type="ECO:0000256" key="3">
    <source>
        <dbReference type="ARBA" id="ARBA00023237"/>
    </source>
</evidence>
<evidence type="ECO:0000256" key="2">
    <source>
        <dbReference type="ARBA" id="ARBA00023136"/>
    </source>
</evidence>
<dbReference type="PANTHER" id="PTHR34512">
    <property type="entry name" value="CELL SURFACE PROTEIN"/>
    <property type="match status" value="1"/>
</dbReference>
<dbReference type="SMART" id="SM00564">
    <property type="entry name" value="PQQ"/>
    <property type="match status" value="5"/>
</dbReference>
<sequence>MMTRLRLTSLSLAAGLALGLTGCASWFSGSSSKPEPTPLAPMQQSLVPLKTQWTASVGDAEGYAFRPAYDGTRIFAADASGRVSIVDAMTGRDAGRVDFKAPLTAGVTVQDGRLLATTRQGELVSITTSGEPRWKVRLSSQALEAPQTDGKTVIVRTVDGHVTAFDFASGQQLWVYLRPQPALTVRSSGNTALVGSEVVLVGESGGKLSVLNLASGDLLWDANVALARGATEIDRVVDVASPPVFDRGQICAVAYQGRLTCFDARSAAPMWSREVSSSRPVALDAANVYVTAEDGTVWAFSRTDGKTVWQQPGLKWRTVSGPAMLGRFVVVTDGEGWAHLLSNESGDLLARTRTGVTGEPVAAGNALVVQGDGRLAQLGL</sequence>
<dbReference type="InterPro" id="IPR018391">
    <property type="entry name" value="PQQ_b-propeller_rpt"/>
</dbReference>
<comment type="subunit">
    <text evidence="4">Part of the Bam complex.</text>
</comment>
<keyword evidence="1 4" id="KW-0732">Signal</keyword>
<dbReference type="GO" id="GO:0051205">
    <property type="term" value="P:protein insertion into membrane"/>
    <property type="evidence" value="ECO:0007669"/>
    <property type="project" value="UniProtKB-UniRule"/>
</dbReference>
<dbReference type="HAMAP" id="MF_00923">
    <property type="entry name" value="OM_assembly_BamB"/>
    <property type="match status" value="1"/>
</dbReference>
<keyword evidence="3 4" id="KW-0998">Cell outer membrane</keyword>
<keyword evidence="4" id="KW-0564">Palmitate</keyword>
<evidence type="ECO:0000259" key="5">
    <source>
        <dbReference type="Pfam" id="PF13360"/>
    </source>
</evidence>
<name>A0A248LG95_9NEIS</name>
<dbReference type="InterPro" id="IPR015943">
    <property type="entry name" value="WD40/YVTN_repeat-like_dom_sf"/>
</dbReference>
<evidence type="ECO:0000256" key="1">
    <source>
        <dbReference type="ARBA" id="ARBA00022729"/>
    </source>
</evidence>
<proteinExistence type="inferred from homology"/>
<evidence type="ECO:0000313" key="7">
    <source>
        <dbReference type="Proteomes" id="UP000197424"/>
    </source>
</evidence>
<dbReference type="AlphaFoldDB" id="A0A248LG95"/>
<evidence type="ECO:0000313" key="6">
    <source>
        <dbReference type="EMBL" id="ASJ23511.1"/>
    </source>
</evidence>
<dbReference type="Pfam" id="PF13360">
    <property type="entry name" value="PQQ_2"/>
    <property type="match status" value="1"/>
</dbReference>
<keyword evidence="4" id="KW-0449">Lipoprotein</keyword>
<accession>A0A248LG95</accession>
<dbReference type="SUPFAM" id="SSF50998">
    <property type="entry name" value="Quinoprotein alcohol dehydrogenase-like"/>
    <property type="match status" value="1"/>
</dbReference>
<dbReference type="InterPro" id="IPR002372">
    <property type="entry name" value="PQQ_rpt_dom"/>
</dbReference>
<feature type="domain" description="Pyrrolo-quinoline quinone repeat" evidence="5">
    <location>
        <begin position="80"/>
        <end position="311"/>
    </location>
</feature>
<dbReference type="PROSITE" id="PS51257">
    <property type="entry name" value="PROKAR_LIPOPROTEIN"/>
    <property type="match status" value="1"/>
</dbReference>
<comment type="function">
    <text evidence="4">Part of the outer membrane protein assembly complex, which is involved in assembly and insertion of beta-barrel proteins into the outer membrane.</text>
</comment>
<dbReference type="InterPro" id="IPR017687">
    <property type="entry name" value="BamB"/>
</dbReference>
<dbReference type="InterPro" id="IPR011047">
    <property type="entry name" value="Quinoprotein_ADH-like_sf"/>
</dbReference>
<dbReference type="GO" id="GO:0009279">
    <property type="term" value="C:cell outer membrane"/>
    <property type="evidence" value="ECO:0007669"/>
    <property type="project" value="UniProtKB-SubCell"/>
</dbReference>
<dbReference type="GO" id="GO:0043165">
    <property type="term" value="P:Gram-negative-bacterium-type cell outer membrane assembly"/>
    <property type="evidence" value="ECO:0007669"/>
    <property type="project" value="UniProtKB-UniRule"/>
</dbReference>
<comment type="subcellular location">
    <subcellularLocation>
        <location evidence="4">Cell outer membrane</location>
        <topology evidence="4">Lipid-anchor</topology>
    </subcellularLocation>
</comment>
<keyword evidence="2 4" id="KW-0472">Membrane</keyword>
<dbReference type="OrthoDB" id="5173551at2"/>
<organism evidence="6 7">
    <name type="scientific">Laribacter hongkongensis</name>
    <dbReference type="NCBI Taxonomy" id="168471"/>
    <lineage>
        <taxon>Bacteria</taxon>
        <taxon>Pseudomonadati</taxon>
        <taxon>Pseudomonadota</taxon>
        <taxon>Betaproteobacteria</taxon>
        <taxon>Neisseriales</taxon>
        <taxon>Aquaspirillaceae</taxon>
        <taxon>Laribacter</taxon>
    </lineage>
</organism>
<protein>
    <recommendedName>
        <fullName evidence="4">Outer membrane protein assembly factor BamB</fullName>
    </recommendedName>
</protein>
<dbReference type="Gene3D" id="2.130.10.10">
    <property type="entry name" value="YVTN repeat-like/Quinoprotein amine dehydrogenase"/>
    <property type="match status" value="1"/>
</dbReference>
<dbReference type="RefSeq" id="WP_088860140.1">
    <property type="nucleotide sequence ID" value="NZ_CP022115.1"/>
</dbReference>
<comment type="similarity">
    <text evidence="4">Belongs to the BamB family.</text>
</comment>
<dbReference type="EMBL" id="CP022115">
    <property type="protein sequence ID" value="ASJ23511.1"/>
    <property type="molecule type" value="Genomic_DNA"/>
</dbReference>
<gene>
    <name evidence="4 6" type="primary">bamB</name>
    <name evidence="6" type="ORF">LHGZ1_0680</name>
</gene>